<dbReference type="HOGENOM" id="CLU_2171537_0_0_1"/>
<gene>
    <name evidence="2" type="ORF">LEMA_P030370.1</name>
</gene>
<accession>E4ZWA9</accession>
<dbReference type="EMBL" id="FP929127">
    <property type="protein sequence ID" value="CBX95885.1"/>
    <property type="molecule type" value="Genomic_DNA"/>
</dbReference>
<dbReference type="InParanoid" id="E4ZWA9"/>
<evidence type="ECO:0000313" key="3">
    <source>
        <dbReference type="Proteomes" id="UP000002668"/>
    </source>
</evidence>
<reference evidence="3" key="1">
    <citation type="journal article" date="2011" name="Nat. Commun.">
        <title>Effector diversification within compartments of the Leptosphaeria maculans genome affected by Repeat-Induced Point mutations.</title>
        <authorList>
            <person name="Rouxel T."/>
            <person name="Grandaubert J."/>
            <person name="Hane J.K."/>
            <person name="Hoede C."/>
            <person name="van de Wouw A.P."/>
            <person name="Couloux A."/>
            <person name="Dominguez V."/>
            <person name="Anthouard V."/>
            <person name="Bally P."/>
            <person name="Bourras S."/>
            <person name="Cozijnsen A.J."/>
            <person name="Ciuffetti L.M."/>
            <person name="Degrave A."/>
            <person name="Dilmaghani A."/>
            <person name="Duret L."/>
            <person name="Fudal I."/>
            <person name="Goodwin S.B."/>
            <person name="Gout L."/>
            <person name="Glaser N."/>
            <person name="Linglin J."/>
            <person name="Kema G.H.J."/>
            <person name="Lapalu N."/>
            <person name="Lawrence C.B."/>
            <person name="May K."/>
            <person name="Meyer M."/>
            <person name="Ollivier B."/>
            <person name="Poulain J."/>
            <person name="Schoch C.L."/>
            <person name="Simon A."/>
            <person name="Spatafora J.W."/>
            <person name="Stachowiak A."/>
            <person name="Turgeon B.G."/>
            <person name="Tyler B.M."/>
            <person name="Vincent D."/>
            <person name="Weissenbach J."/>
            <person name="Amselem J."/>
            <person name="Quesneville H."/>
            <person name="Oliver R.P."/>
            <person name="Wincker P."/>
            <person name="Balesdent M.-H."/>
            <person name="Howlett B.J."/>
        </authorList>
    </citation>
    <scope>NUCLEOTIDE SEQUENCE [LARGE SCALE GENOMIC DNA]</scope>
    <source>
        <strain evidence="3">JN3 / isolate v23.1.3 / race Av1-4-5-6-7-8</strain>
    </source>
</reference>
<sequence>MANEQPPAQPQAESSENLHTDPVTGEKISKSELKRRQKQREKDEKKKEKEASLPARPKKEKKDDVEELNPNVCFFLFHEFSGMLLTHLSNTLRFAPTRSTPFALPSNAPT</sequence>
<keyword evidence="3" id="KW-1185">Reference proteome</keyword>
<feature type="compositionally biased region" description="Basic and acidic residues" evidence="1">
    <location>
        <begin position="27"/>
        <end position="51"/>
    </location>
</feature>
<feature type="region of interest" description="Disordered" evidence="1">
    <location>
        <begin position="1"/>
        <end position="65"/>
    </location>
</feature>
<name>E4ZWA9_LEPMJ</name>
<dbReference type="Proteomes" id="UP000002668">
    <property type="component" value="Genome"/>
</dbReference>
<dbReference type="AlphaFoldDB" id="E4ZWA9"/>
<evidence type="ECO:0000313" key="2">
    <source>
        <dbReference type="EMBL" id="CBX95885.1"/>
    </source>
</evidence>
<evidence type="ECO:0000256" key="1">
    <source>
        <dbReference type="SAM" id="MobiDB-lite"/>
    </source>
</evidence>
<dbReference type="eggNOG" id="KOG1885">
    <property type="taxonomic scope" value="Eukaryota"/>
</dbReference>
<dbReference type="STRING" id="985895.E4ZWA9"/>
<organism evidence="3">
    <name type="scientific">Leptosphaeria maculans (strain JN3 / isolate v23.1.3 / race Av1-4-5-6-7-8)</name>
    <name type="common">Blackleg fungus</name>
    <name type="synonym">Phoma lingam</name>
    <dbReference type="NCBI Taxonomy" id="985895"/>
    <lineage>
        <taxon>Eukaryota</taxon>
        <taxon>Fungi</taxon>
        <taxon>Dikarya</taxon>
        <taxon>Ascomycota</taxon>
        <taxon>Pezizomycotina</taxon>
        <taxon>Dothideomycetes</taxon>
        <taxon>Pleosporomycetidae</taxon>
        <taxon>Pleosporales</taxon>
        <taxon>Pleosporineae</taxon>
        <taxon>Leptosphaeriaceae</taxon>
        <taxon>Plenodomus</taxon>
        <taxon>Plenodomus lingam/Leptosphaeria maculans species complex</taxon>
    </lineage>
</organism>
<dbReference type="VEuPathDB" id="FungiDB:LEMA_P030370.1"/>
<protein>
    <submittedName>
        <fullName evidence="2">Predicted protein</fullName>
    </submittedName>
</protein>
<proteinExistence type="predicted"/>